<dbReference type="NCBIfam" id="TIGR01682">
    <property type="entry name" value="moaD"/>
    <property type="match status" value="1"/>
</dbReference>
<evidence type="ECO:0000313" key="4">
    <source>
        <dbReference type="EMBL" id="MFC3125887.1"/>
    </source>
</evidence>
<evidence type="ECO:0000313" key="5">
    <source>
        <dbReference type="Proteomes" id="UP001595593"/>
    </source>
</evidence>
<dbReference type="CDD" id="cd00754">
    <property type="entry name" value="Ubl_MoaD"/>
    <property type="match status" value="1"/>
</dbReference>
<accession>A0ABV7G4E6</accession>
<evidence type="ECO:0000256" key="1">
    <source>
        <dbReference type="ARBA" id="ARBA00022741"/>
    </source>
</evidence>
<dbReference type="RefSeq" id="WP_379596870.1">
    <property type="nucleotide sequence ID" value="NZ_JBHRTN010000010.1"/>
</dbReference>
<dbReference type="InterPro" id="IPR003749">
    <property type="entry name" value="ThiS/MoaD-like"/>
</dbReference>
<dbReference type="SUPFAM" id="SSF54285">
    <property type="entry name" value="MoaD/ThiS"/>
    <property type="match status" value="1"/>
</dbReference>
<sequence length="85" mass="9366">MTIKVMYFAWVKQKIGMAEEVVSPPEDVRDVGALMTWLSTRSSAHAEALNRSGQVRAAVNHEFRRSDFPVKGGDEVAFFPPVTGG</sequence>
<dbReference type="InterPro" id="IPR012675">
    <property type="entry name" value="Beta-grasp_dom_sf"/>
</dbReference>
<dbReference type="Pfam" id="PF02597">
    <property type="entry name" value="ThiS"/>
    <property type="match status" value="1"/>
</dbReference>
<keyword evidence="1" id="KW-0547">Nucleotide-binding</keyword>
<dbReference type="EMBL" id="JBHRTN010000010">
    <property type="protein sequence ID" value="MFC3125887.1"/>
    <property type="molecule type" value="Genomic_DNA"/>
</dbReference>
<keyword evidence="5" id="KW-1185">Reference proteome</keyword>
<dbReference type="PANTHER" id="PTHR33359">
    <property type="entry name" value="MOLYBDOPTERIN SYNTHASE SULFUR CARRIER SUBUNIT"/>
    <property type="match status" value="1"/>
</dbReference>
<proteinExistence type="inferred from homology"/>
<comment type="similarity">
    <text evidence="2">Belongs to the MoaD family.</text>
</comment>
<gene>
    <name evidence="4" type="primary">moaD</name>
    <name evidence="4" type="ORF">ACFOD4_12530</name>
</gene>
<dbReference type="InterPro" id="IPR044672">
    <property type="entry name" value="MOCS2A"/>
</dbReference>
<dbReference type="PANTHER" id="PTHR33359:SF1">
    <property type="entry name" value="MOLYBDOPTERIN SYNTHASE SULFUR CARRIER SUBUNIT"/>
    <property type="match status" value="1"/>
</dbReference>
<name>A0ABV7G4E6_9PROT</name>
<protein>
    <recommendedName>
        <fullName evidence="3">Molybdopterin synthase sulfur carrier subunit</fullName>
    </recommendedName>
</protein>
<dbReference type="Proteomes" id="UP001595593">
    <property type="component" value="Unassembled WGS sequence"/>
</dbReference>
<dbReference type="Gene3D" id="3.10.20.30">
    <property type="match status" value="1"/>
</dbReference>
<organism evidence="4 5">
    <name type="scientific">Teichococcus globiformis</name>
    <dbReference type="NCBI Taxonomy" id="2307229"/>
    <lineage>
        <taxon>Bacteria</taxon>
        <taxon>Pseudomonadati</taxon>
        <taxon>Pseudomonadota</taxon>
        <taxon>Alphaproteobacteria</taxon>
        <taxon>Acetobacterales</taxon>
        <taxon>Roseomonadaceae</taxon>
        <taxon>Roseomonas</taxon>
    </lineage>
</organism>
<reference evidence="5" key="1">
    <citation type="journal article" date="2019" name="Int. J. Syst. Evol. Microbiol.">
        <title>The Global Catalogue of Microorganisms (GCM) 10K type strain sequencing project: providing services to taxonomists for standard genome sequencing and annotation.</title>
        <authorList>
            <consortium name="The Broad Institute Genomics Platform"/>
            <consortium name="The Broad Institute Genome Sequencing Center for Infectious Disease"/>
            <person name="Wu L."/>
            <person name="Ma J."/>
        </authorList>
    </citation>
    <scope>NUCLEOTIDE SEQUENCE [LARGE SCALE GENOMIC DNA]</scope>
    <source>
        <strain evidence="5">KCTC 52094</strain>
    </source>
</reference>
<evidence type="ECO:0000256" key="2">
    <source>
        <dbReference type="ARBA" id="ARBA00024200"/>
    </source>
</evidence>
<comment type="caution">
    <text evidence="4">The sequence shown here is derived from an EMBL/GenBank/DDBJ whole genome shotgun (WGS) entry which is preliminary data.</text>
</comment>
<dbReference type="InterPro" id="IPR016155">
    <property type="entry name" value="Mopterin_synth/thiamin_S_b"/>
</dbReference>
<evidence type="ECO:0000256" key="3">
    <source>
        <dbReference type="ARBA" id="ARBA00024247"/>
    </source>
</evidence>